<feature type="region of interest" description="Disordered" evidence="19">
    <location>
        <begin position="1"/>
        <end position="48"/>
    </location>
</feature>
<keyword evidence="15" id="KW-0238">DNA-binding</keyword>
<evidence type="ECO:0000313" key="24">
    <source>
        <dbReference type="Proteomes" id="UP000614334"/>
    </source>
</evidence>
<evidence type="ECO:0000256" key="18">
    <source>
        <dbReference type="PROSITE-ProRule" id="PRU00047"/>
    </source>
</evidence>
<dbReference type="GO" id="GO:0006508">
    <property type="term" value="P:proteolysis"/>
    <property type="evidence" value="ECO:0007669"/>
    <property type="project" value="UniProtKB-KW"/>
</dbReference>
<dbReference type="GO" id="GO:0005634">
    <property type="term" value="C:nucleus"/>
    <property type="evidence" value="ECO:0007669"/>
    <property type="project" value="UniProtKB-SubCell"/>
</dbReference>
<dbReference type="InterPro" id="IPR041373">
    <property type="entry name" value="RT_RNaseH"/>
</dbReference>
<feature type="domain" description="CCHC-type" evidence="21">
    <location>
        <begin position="348"/>
        <end position="362"/>
    </location>
</feature>
<evidence type="ECO:0000256" key="10">
    <source>
        <dbReference type="ARBA" id="ARBA00022801"/>
    </source>
</evidence>
<evidence type="ECO:0000256" key="7">
    <source>
        <dbReference type="ARBA" id="ARBA00022723"/>
    </source>
</evidence>
<evidence type="ECO:0000256" key="1">
    <source>
        <dbReference type="ARBA" id="ARBA00004123"/>
    </source>
</evidence>
<reference evidence="23" key="1">
    <citation type="submission" date="2020-09" db="EMBL/GenBank/DDBJ databases">
        <title>Comparative genome analyses of four rice-infecting Rhizoctonia solani isolates reveal extensive enrichment of homogalacturonan modification genes.</title>
        <authorList>
            <person name="Lee D.-Y."/>
            <person name="Jeon J."/>
            <person name="Kim K.-T."/>
            <person name="Cheong K."/>
            <person name="Song H."/>
            <person name="Choi G."/>
            <person name="Ko J."/>
            <person name="Opiyo S.O."/>
            <person name="Zuo S."/>
            <person name="Madhav S."/>
            <person name="Lee Y.-H."/>
            <person name="Wang G.-L."/>
        </authorList>
    </citation>
    <scope>NUCLEOTIDE SEQUENCE</scope>
    <source>
        <strain evidence="23">AG1-IA B2</strain>
    </source>
</reference>
<dbReference type="PROSITE" id="PS50013">
    <property type="entry name" value="CHROMO_2"/>
    <property type="match status" value="1"/>
</dbReference>
<evidence type="ECO:0000256" key="15">
    <source>
        <dbReference type="ARBA" id="ARBA00023125"/>
    </source>
</evidence>
<dbReference type="Gene3D" id="3.30.70.270">
    <property type="match status" value="2"/>
</dbReference>
<dbReference type="GO" id="GO:0008270">
    <property type="term" value="F:zinc ion binding"/>
    <property type="evidence" value="ECO:0007669"/>
    <property type="project" value="UniProtKB-KW"/>
</dbReference>
<feature type="compositionally biased region" description="Pro residues" evidence="19">
    <location>
        <begin position="139"/>
        <end position="161"/>
    </location>
</feature>
<dbReference type="PROSITE" id="PS00598">
    <property type="entry name" value="CHROMO_1"/>
    <property type="match status" value="1"/>
</dbReference>
<feature type="compositionally biased region" description="Polar residues" evidence="19">
    <location>
        <begin position="1"/>
        <end position="12"/>
    </location>
</feature>
<keyword evidence="9" id="KW-0255">Endonuclease</keyword>
<dbReference type="SUPFAM" id="SSF56672">
    <property type="entry name" value="DNA/RNA polymerases"/>
    <property type="match status" value="1"/>
</dbReference>
<dbReference type="PROSITE" id="PS50878">
    <property type="entry name" value="RT_POL"/>
    <property type="match status" value="1"/>
</dbReference>
<dbReference type="SUPFAM" id="SSF53098">
    <property type="entry name" value="Ribonuclease H-like"/>
    <property type="match status" value="1"/>
</dbReference>
<keyword evidence="17" id="KW-0539">Nucleus</keyword>
<dbReference type="InterPro" id="IPR041588">
    <property type="entry name" value="Integrase_H2C2"/>
</dbReference>
<evidence type="ECO:0000256" key="12">
    <source>
        <dbReference type="ARBA" id="ARBA00022908"/>
    </source>
</evidence>
<comment type="subcellular location">
    <subcellularLocation>
        <location evidence="1">Nucleus</location>
    </subcellularLocation>
</comment>
<keyword evidence="8" id="KW-0064">Aspartyl protease</keyword>
<dbReference type="InterPro" id="IPR036397">
    <property type="entry name" value="RNaseH_sf"/>
</dbReference>
<evidence type="ECO:0000256" key="8">
    <source>
        <dbReference type="ARBA" id="ARBA00022750"/>
    </source>
</evidence>
<feature type="domain" description="Chromo" evidence="20">
    <location>
        <begin position="1216"/>
        <end position="1266"/>
    </location>
</feature>
<dbReference type="AlphaFoldDB" id="A0A8H7IAF3"/>
<dbReference type="PROSITE" id="PS50158">
    <property type="entry name" value="ZF_CCHC"/>
    <property type="match status" value="1"/>
</dbReference>
<comment type="caution">
    <text evidence="23">The sequence shown here is derived from an EMBL/GenBank/DDBJ whole genome shotgun (WGS) entry which is preliminary data.</text>
</comment>
<dbReference type="InterPro" id="IPR043128">
    <property type="entry name" value="Rev_trsase/Diguanyl_cyclase"/>
</dbReference>
<keyword evidence="18" id="KW-0862">Zinc</keyword>
<keyword evidence="14" id="KW-0239">DNA-directed DNA polymerase</keyword>
<evidence type="ECO:0000256" key="13">
    <source>
        <dbReference type="ARBA" id="ARBA00022918"/>
    </source>
</evidence>
<feature type="region of interest" description="Disordered" evidence="19">
    <location>
        <begin position="65"/>
        <end position="110"/>
    </location>
</feature>
<keyword evidence="10" id="KW-0378">Hydrolase</keyword>
<dbReference type="GO" id="GO:0006338">
    <property type="term" value="P:chromatin remodeling"/>
    <property type="evidence" value="ECO:0007669"/>
    <property type="project" value="UniProtKB-ARBA"/>
</dbReference>
<keyword evidence="2" id="KW-0507">mRNA processing</keyword>
<dbReference type="GO" id="GO:0006310">
    <property type="term" value="P:DNA recombination"/>
    <property type="evidence" value="ECO:0007669"/>
    <property type="project" value="UniProtKB-KW"/>
</dbReference>
<evidence type="ECO:0000256" key="3">
    <source>
        <dbReference type="ARBA" id="ARBA00022670"/>
    </source>
</evidence>
<dbReference type="InterPro" id="IPR001878">
    <property type="entry name" value="Znf_CCHC"/>
</dbReference>
<dbReference type="InterPro" id="IPR023779">
    <property type="entry name" value="Chromodomain_CS"/>
</dbReference>
<dbReference type="Pfam" id="PF00078">
    <property type="entry name" value="RVT_1"/>
    <property type="match status" value="1"/>
</dbReference>
<evidence type="ECO:0000256" key="11">
    <source>
        <dbReference type="ARBA" id="ARBA00022842"/>
    </source>
</evidence>
<sequence length="1266" mass="143029">MATRSRPPSQARSPIDQGELGPFLPPASPELGKISRAGHPPSLGAPIPKVRTNVENISQAVNTVKDGLAQLQQSRGPHTPEEQKPPAVKETPRAAPKVEPFGKTQPSLGAPAPIFSTGAPRRYPLTLFNPYPSSSFPSGPAPAPQGPPPAPVTTPAQPPAPSTVKVDHPDAFKGKIGSEAKQWLTRMLAWVCLNQRQFPFGPGGPQLPSHEYGGSSWGLGPSPLGPTRVPSRAHPNLRTLQMELDWNDAALRGQFARGLHWEVRKQIATRERQPRTLRELQDAALIIDNALRKERASHPQQGNKSGKTSSTPTGGEYRPTGHQNRPSLLRPQLRLEDKRNRRRAEGLCVKCGKPGHKFAECRTGWKATPKEDKGKAKETAKIGKDSEYQSGKEFEMAGRPQPEIDWNTRTLSFPHTPPEHVAIAEEEEADQNPLEGVPSKHYDIGIELTEEGPLNSPLYSMTDAESATLKDWLRDKLKAGKIRPSKSSISSPVMFVPKKDGSRRLVVDYCCLNNQTKKNVYPLPRPNDLMAQLRGAKVFTKLDLRWGYNNVRVKEGDKWKTAFRTKYGLYKSLVMTFGLTNAPAAFQHFMNKLFKDLLDVCVIIYLDDILIYSKDDATHTQHVHEVLRRLMDNQLFCKASKCTFHVTSVEYLGIIVSDKGFSLDKLKIQAVQEWPTPTKVKEVQSFLGFANFLRCFVANFSHMARPLHNLVKKDVPWKWDTREQEAFQGLKDAITNAPVLCHADPSKPYFLETDASGAALGSILSQRQEDGRLHPLGFLLESFKGAEQNYNTHNKELLAIICSFEYWRIFLEGTAHPITVFTDHRNLEYWKESRTFNRRHARWHLLLAGYNFQIVYRPGKQSGKPDALSRRLDHADIPPADQTMLPNPVFANVALVTPKKELQRQIEASLDQDKSLEEILQFLQNKSKAPPTIKQAFKDYQMEAGLLFYQGRIVVPDTGTLRTDLLRIFHDSPLAGHPGRQQTLELVSRNYYWPGIRADTYWHVDSCETCQQIRKPNLPPAERWTNGTGKPTVKHFLRAYSGINQKDWVKWLPMAEFAYNNAVHSSTGKSPFKALHGWEPSLTPSNVPTNVPEADDIASQMESQWREIEAALRQSKTRMTAGETGEPISFEEGEEAWLDARNVKLKTLSPKLTEQQLGPFKITKKISDRAYRLELPPSMRIHNVFYVGLLSKVKRDNKRAFENRPPPVTVDGEEEYEVEGITDMENRNGKWFFRVKWKGYGSEENTWEPRENLKNAEKILKKFKRK</sequence>
<dbReference type="GO" id="GO:0003964">
    <property type="term" value="F:RNA-directed DNA polymerase activity"/>
    <property type="evidence" value="ECO:0007669"/>
    <property type="project" value="UniProtKB-KW"/>
</dbReference>
<dbReference type="InterPro" id="IPR036875">
    <property type="entry name" value="Znf_CCHC_sf"/>
</dbReference>
<keyword evidence="6" id="KW-0540">Nuclease</keyword>
<dbReference type="InterPro" id="IPR000953">
    <property type="entry name" value="Chromo/chromo_shadow_dom"/>
</dbReference>
<dbReference type="GO" id="GO:0004190">
    <property type="term" value="F:aspartic-type endopeptidase activity"/>
    <property type="evidence" value="ECO:0007669"/>
    <property type="project" value="UniProtKB-KW"/>
</dbReference>
<accession>A0A8H7IAF3</accession>
<evidence type="ECO:0000256" key="14">
    <source>
        <dbReference type="ARBA" id="ARBA00022932"/>
    </source>
</evidence>
<dbReference type="InterPro" id="IPR016197">
    <property type="entry name" value="Chromo-like_dom_sf"/>
</dbReference>
<keyword evidence="3" id="KW-0645">Protease</keyword>
<protein>
    <recommendedName>
        <fullName evidence="25">Retrotransposable element Tf2 155 kDa protein type 1</fullName>
    </recommendedName>
</protein>
<evidence type="ECO:0000256" key="16">
    <source>
        <dbReference type="ARBA" id="ARBA00023172"/>
    </source>
</evidence>
<evidence type="ECO:0000256" key="9">
    <source>
        <dbReference type="ARBA" id="ARBA00022759"/>
    </source>
</evidence>
<keyword evidence="11" id="KW-0460">Magnesium</keyword>
<dbReference type="PANTHER" id="PTHR37984:SF5">
    <property type="entry name" value="PROTEIN NYNRIN-LIKE"/>
    <property type="match status" value="1"/>
</dbReference>
<dbReference type="Gene3D" id="2.40.50.40">
    <property type="match status" value="1"/>
</dbReference>
<feature type="region of interest" description="Disordered" evidence="19">
    <location>
        <begin position="130"/>
        <end position="171"/>
    </location>
</feature>
<dbReference type="InterPro" id="IPR050951">
    <property type="entry name" value="Retrovirus_Pol_polyprotein"/>
</dbReference>
<name>A0A8H7IAF3_9AGAM</name>
<keyword evidence="16" id="KW-0233">DNA recombination</keyword>
<evidence type="ECO:0000256" key="5">
    <source>
        <dbReference type="ARBA" id="ARBA00022695"/>
    </source>
</evidence>
<evidence type="ECO:0008006" key="25">
    <source>
        <dbReference type="Google" id="ProtNLM"/>
    </source>
</evidence>
<dbReference type="GO" id="GO:0003677">
    <property type="term" value="F:DNA binding"/>
    <property type="evidence" value="ECO:0007669"/>
    <property type="project" value="UniProtKB-KW"/>
</dbReference>
<gene>
    <name evidence="23" type="ORF">RHS01_05827</name>
</gene>
<dbReference type="CDD" id="cd09274">
    <property type="entry name" value="RNase_HI_RT_Ty3"/>
    <property type="match status" value="1"/>
</dbReference>
<dbReference type="Gene3D" id="3.30.420.10">
    <property type="entry name" value="Ribonuclease H-like superfamily/Ribonuclease H"/>
    <property type="match status" value="1"/>
</dbReference>
<dbReference type="InterPro" id="IPR000477">
    <property type="entry name" value="RT_dom"/>
</dbReference>
<keyword evidence="7" id="KW-0479">Metal-binding</keyword>
<dbReference type="Gene3D" id="3.10.10.10">
    <property type="entry name" value="HIV Type 1 Reverse Transcriptase, subunit A, domain 1"/>
    <property type="match status" value="1"/>
</dbReference>
<dbReference type="GO" id="GO:0015074">
    <property type="term" value="P:DNA integration"/>
    <property type="evidence" value="ECO:0007669"/>
    <property type="project" value="UniProtKB-KW"/>
</dbReference>
<proteinExistence type="predicted"/>
<dbReference type="GO" id="GO:0003887">
    <property type="term" value="F:DNA-directed DNA polymerase activity"/>
    <property type="evidence" value="ECO:0007669"/>
    <property type="project" value="UniProtKB-KW"/>
</dbReference>
<dbReference type="InterPro" id="IPR023780">
    <property type="entry name" value="Chromo_domain"/>
</dbReference>
<keyword evidence="18" id="KW-0863">Zinc-finger</keyword>
<dbReference type="GO" id="GO:0006397">
    <property type="term" value="P:mRNA processing"/>
    <property type="evidence" value="ECO:0007669"/>
    <property type="project" value="UniProtKB-KW"/>
</dbReference>
<dbReference type="Pfam" id="PF17921">
    <property type="entry name" value="Integrase_H2C2"/>
    <property type="match status" value="1"/>
</dbReference>
<dbReference type="InterPro" id="IPR056924">
    <property type="entry name" value="SH3_Tf2-1"/>
</dbReference>
<evidence type="ECO:0000313" key="23">
    <source>
        <dbReference type="EMBL" id="KAF8754784.1"/>
    </source>
</evidence>
<evidence type="ECO:0000256" key="2">
    <source>
        <dbReference type="ARBA" id="ARBA00022664"/>
    </source>
</evidence>
<feature type="compositionally biased region" description="Polar residues" evidence="19">
    <location>
        <begin position="298"/>
        <end position="313"/>
    </location>
</feature>
<dbReference type="SUPFAM" id="SSF57756">
    <property type="entry name" value="Retrovirus zinc finger-like domains"/>
    <property type="match status" value="1"/>
</dbReference>
<dbReference type="InterPro" id="IPR012337">
    <property type="entry name" value="RNaseH-like_sf"/>
</dbReference>
<evidence type="ECO:0000259" key="21">
    <source>
        <dbReference type="PROSITE" id="PS50158"/>
    </source>
</evidence>
<dbReference type="Pfam" id="PF00385">
    <property type="entry name" value="Chromo"/>
    <property type="match status" value="1"/>
</dbReference>
<dbReference type="InterPro" id="IPR043502">
    <property type="entry name" value="DNA/RNA_pol_sf"/>
</dbReference>
<feature type="domain" description="Reverse transcriptase" evidence="22">
    <location>
        <begin position="477"/>
        <end position="656"/>
    </location>
</feature>
<dbReference type="SMART" id="SM00298">
    <property type="entry name" value="CHROMO"/>
    <property type="match status" value="1"/>
</dbReference>
<evidence type="ECO:0000256" key="6">
    <source>
        <dbReference type="ARBA" id="ARBA00022722"/>
    </source>
</evidence>
<feature type="region of interest" description="Disordered" evidence="19">
    <location>
        <begin position="293"/>
        <end position="337"/>
    </location>
</feature>
<organism evidence="23 24">
    <name type="scientific">Rhizoctonia solani</name>
    <dbReference type="NCBI Taxonomy" id="456999"/>
    <lineage>
        <taxon>Eukaryota</taxon>
        <taxon>Fungi</taxon>
        <taxon>Dikarya</taxon>
        <taxon>Basidiomycota</taxon>
        <taxon>Agaricomycotina</taxon>
        <taxon>Agaricomycetes</taxon>
        <taxon>Cantharellales</taxon>
        <taxon>Ceratobasidiaceae</taxon>
        <taxon>Rhizoctonia</taxon>
    </lineage>
</organism>
<keyword evidence="13" id="KW-0695">RNA-directed DNA polymerase</keyword>
<keyword evidence="5" id="KW-0548">Nucleotidyltransferase</keyword>
<dbReference type="Pfam" id="PF24626">
    <property type="entry name" value="SH3_Tf2-1"/>
    <property type="match status" value="1"/>
</dbReference>
<evidence type="ECO:0000256" key="19">
    <source>
        <dbReference type="SAM" id="MobiDB-lite"/>
    </source>
</evidence>
<dbReference type="PANTHER" id="PTHR37984">
    <property type="entry name" value="PROTEIN CBG26694"/>
    <property type="match status" value="1"/>
</dbReference>
<evidence type="ECO:0000259" key="20">
    <source>
        <dbReference type="PROSITE" id="PS50013"/>
    </source>
</evidence>
<dbReference type="Gene3D" id="1.10.340.70">
    <property type="match status" value="1"/>
</dbReference>
<dbReference type="Proteomes" id="UP000614334">
    <property type="component" value="Unassembled WGS sequence"/>
</dbReference>
<dbReference type="FunFam" id="3.30.70.270:FF:000020">
    <property type="entry name" value="Transposon Tf2-6 polyprotein-like Protein"/>
    <property type="match status" value="1"/>
</dbReference>
<keyword evidence="4" id="KW-0808">Transferase</keyword>
<evidence type="ECO:0000256" key="17">
    <source>
        <dbReference type="ARBA" id="ARBA00023242"/>
    </source>
</evidence>
<evidence type="ECO:0000259" key="22">
    <source>
        <dbReference type="PROSITE" id="PS50878"/>
    </source>
</evidence>
<dbReference type="CDD" id="cd01647">
    <property type="entry name" value="RT_LTR"/>
    <property type="match status" value="1"/>
</dbReference>
<dbReference type="Pfam" id="PF17917">
    <property type="entry name" value="RT_RNaseH"/>
    <property type="match status" value="1"/>
</dbReference>
<keyword evidence="12" id="KW-0229">DNA integration</keyword>
<dbReference type="GO" id="GO:0004519">
    <property type="term" value="F:endonuclease activity"/>
    <property type="evidence" value="ECO:0007669"/>
    <property type="project" value="UniProtKB-KW"/>
</dbReference>
<dbReference type="EMBL" id="JACYCF010000010">
    <property type="protein sequence ID" value="KAF8754784.1"/>
    <property type="molecule type" value="Genomic_DNA"/>
</dbReference>
<dbReference type="SUPFAM" id="SSF54160">
    <property type="entry name" value="Chromo domain-like"/>
    <property type="match status" value="1"/>
</dbReference>
<evidence type="ECO:0000256" key="4">
    <source>
        <dbReference type="ARBA" id="ARBA00022679"/>
    </source>
</evidence>